<feature type="domain" description="Major facilitator superfamily (MFS) profile" evidence="8">
    <location>
        <begin position="95"/>
        <end position="537"/>
    </location>
</feature>
<evidence type="ECO:0000313" key="9">
    <source>
        <dbReference type="EMBL" id="KAF6519611.1"/>
    </source>
</evidence>
<feature type="transmembrane region" description="Helical" evidence="7">
    <location>
        <begin position="358"/>
        <end position="380"/>
    </location>
</feature>
<reference evidence="9 10" key="1">
    <citation type="journal article" date="2020" name="bioRxiv">
        <title>A chromosome-scale genome assembly for the Fusarium oxysporum strain Fo5176 to establish a model Arabidopsis-fungal pathosystem.</title>
        <authorList>
            <person name="Fokkens L."/>
            <person name="Guo L."/>
            <person name="Dora S."/>
            <person name="Wang B."/>
            <person name="Ye K."/>
            <person name="Sanchez-Rodriguez C."/>
            <person name="Croll D."/>
        </authorList>
    </citation>
    <scope>NUCLEOTIDE SEQUENCE [LARGE SCALE GENOMIC DNA]</scope>
    <source>
        <strain evidence="9 10">Fo5176</strain>
    </source>
</reference>
<feature type="transmembrane region" description="Helical" evidence="7">
    <location>
        <begin position="241"/>
        <end position="260"/>
    </location>
</feature>
<gene>
    <name evidence="9" type="ORF">HZS61_016028</name>
</gene>
<evidence type="ECO:0000256" key="1">
    <source>
        <dbReference type="ARBA" id="ARBA00004141"/>
    </source>
</evidence>
<keyword evidence="4 7" id="KW-0812">Transmembrane</keyword>
<dbReference type="InterPro" id="IPR036259">
    <property type="entry name" value="MFS_trans_sf"/>
</dbReference>
<dbReference type="Proteomes" id="UP000593570">
    <property type="component" value="Unassembled WGS sequence"/>
</dbReference>
<comment type="similarity">
    <text evidence="2">Belongs to the major facilitator superfamily. Sugar transporter (TC 2.A.1.1) family.</text>
</comment>
<accession>A0A8H6GLJ0</accession>
<feature type="transmembrane region" description="Helical" evidence="7">
    <location>
        <begin position="451"/>
        <end position="476"/>
    </location>
</feature>
<dbReference type="PROSITE" id="PS00217">
    <property type="entry name" value="SUGAR_TRANSPORT_2"/>
    <property type="match status" value="1"/>
</dbReference>
<comment type="subcellular location">
    <subcellularLocation>
        <location evidence="1">Membrane</location>
        <topology evidence="1">Multi-pass membrane protein</topology>
    </subcellularLocation>
</comment>
<dbReference type="PANTHER" id="PTHR48022">
    <property type="entry name" value="PLASTIDIC GLUCOSE TRANSPORTER 4"/>
    <property type="match status" value="1"/>
</dbReference>
<dbReference type="InterPro" id="IPR003663">
    <property type="entry name" value="Sugar/inositol_transpt"/>
</dbReference>
<feature type="transmembrane region" description="Helical" evidence="7">
    <location>
        <begin position="421"/>
        <end position="445"/>
    </location>
</feature>
<organism evidence="9 10">
    <name type="scientific">Fusarium oxysporum f. sp. conglutinans</name>
    <dbReference type="NCBI Taxonomy" id="100902"/>
    <lineage>
        <taxon>Eukaryota</taxon>
        <taxon>Fungi</taxon>
        <taxon>Dikarya</taxon>
        <taxon>Ascomycota</taxon>
        <taxon>Pezizomycotina</taxon>
        <taxon>Sordariomycetes</taxon>
        <taxon>Hypocreomycetidae</taxon>
        <taxon>Hypocreales</taxon>
        <taxon>Nectriaceae</taxon>
        <taxon>Fusarium</taxon>
        <taxon>Fusarium oxysporum species complex</taxon>
    </lineage>
</organism>
<feature type="transmembrane region" description="Helical" evidence="7">
    <location>
        <begin position="97"/>
        <end position="119"/>
    </location>
</feature>
<evidence type="ECO:0000259" key="8">
    <source>
        <dbReference type="PROSITE" id="PS50850"/>
    </source>
</evidence>
<dbReference type="GO" id="GO:0005351">
    <property type="term" value="F:carbohydrate:proton symporter activity"/>
    <property type="evidence" value="ECO:0007669"/>
    <property type="project" value="TreeGrafter"/>
</dbReference>
<feature type="transmembrane region" description="Helical" evidence="7">
    <location>
        <begin position="272"/>
        <end position="289"/>
    </location>
</feature>
<dbReference type="InterPro" id="IPR005828">
    <property type="entry name" value="MFS_sugar_transport-like"/>
</dbReference>
<evidence type="ECO:0000256" key="7">
    <source>
        <dbReference type="SAM" id="Phobius"/>
    </source>
</evidence>
<feature type="transmembrane region" description="Helical" evidence="7">
    <location>
        <begin position="392"/>
        <end position="414"/>
    </location>
</feature>
<dbReference type="InterPro" id="IPR005829">
    <property type="entry name" value="Sugar_transporter_CS"/>
</dbReference>
<dbReference type="Pfam" id="PF00083">
    <property type="entry name" value="Sugar_tr"/>
    <property type="match status" value="1"/>
</dbReference>
<feature type="transmembrane region" description="Helical" evidence="7">
    <location>
        <begin position="211"/>
        <end position="229"/>
    </location>
</feature>
<dbReference type="AlphaFoldDB" id="A0A8H6GLJ0"/>
<evidence type="ECO:0000256" key="2">
    <source>
        <dbReference type="ARBA" id="ARBA00010992"/>
    </source>
</evidence>
<keyword evidence="3" id="KW-0813">Transport</keyword>
<dbReference type="PANTHER" id="PTHR48022:SF49">
    <property type="entry name" value="SUGAR TRANSPORTER, PUTATIVE (AFU_ORTHOLOGUE AFUA_8G01340)-RELATED"/>
    <property type="match status" value="1"/>
</dbReference>
<dbReference type="SUPFAM" id="SSF103473">
    <property type="entry name" value="MFS general substrate transporter"/>
    <property type="match status" value="1"/>
</dbReference>
<feature type="transmembrane region" description="Helical" evidence="7">
    <location>
        <begin position="155"/>
        <end position="174"/>
    </location>
</feature>
<dbReference type="NCBIfam" id="TIGR00879">
    <property type="entry name" value="SP"/>
    <property type="match status" value="1"/>
</dbReference>
<sequence>MFGSNANSSKDEVVLISMTSKTVVSHESVVDDNPSEDLARQTSHVYTNTLDNPIWLPRRSTSSGGVGARIHRGLASEKEMTLLGCCRNFPKAIMWSFLLFLTVVMEAYDKSLISGFLAFPSFRRRYGEPRLPEAGSDGRQDYEISPLWQMGLQNAAVGCEIIGLLAHGYISYAIGYRKMMIVALVWMCLAVFPAFFAHNIALLLASQALCGLSWGVIQTLAATYAAEVVPSVIRAAILSNVNMCWLIGQLMGTGILRALIKNTSDWSYRLPFALQWAWAVPLLFVIYFAPESPWWLIRHERLSEARNSLQRLTSNKHIDIEDTIAIMQHVDSTEKQLGYGGASFLDLFKGCNRRRTEVCCMTWSCQALCGATLTGYAPYFLEQAGFESSKSFTLATGMYGLGILGGMISWVLLSMIGRRRLYLAGLVAALLILTTGGILSIILANHSSLNWALGSLIILMTFTYNMSIGPACYVIVAEIPSTRLRIKTIALARIVYNVFTIINNIVAPQLLNPTAWDLGATMPIFVITVPEIPSESQERFLGAWPTLKQDLKSQPGVAGVSAGPVVAEDGAAFTGFKFVQTLAFNTAQDFENFQSSAWSQEHKARYNERVGGEPVTGKFEVPDFPANASPKAFTQFTTVLLNNPEKRVELRKAWADLTSALGKETWGGVSVGDGPSVGLGMIGWDSLEEARAAYGKPEAAEAYAAYKALGQIKSTMVKLE</sequence>
<dbReference type="InterPro" id="IPR050360">
    <property type="entry name" value="MFS_Sugar_Transporters"/>
</dbReference>
<proteinExistence type="inferred from homology"/>
<dbReference type="Gene3D" id="1.20.1250.20">
    <property type="entry name" value="MFS general substrate transporter like domains"/>
    <property type="match status" value="1"/>
</dbReference>
<evidence type="ECO:0000256" key="4">
    <source>
        <dbReference type="ARBA" id="ARBA00022692"/>
    </source>
</evidence>
<comment type="caution">
    <text evidence="9">The sequence shown here is derived from an EMBL/GenBank/DDBJ whole genome shotgun (WGS) entry which is preliminary data.</text>
</comment>
<keyword evidence="5 7" id="KW-1133">Transmembrane helix</keyword>
<keyword evidence="6 7" id="KW-0472">Membrane</keyword>
<evidence type="ECO:0000313" key="10">
    <source>
        <dbReference type="Proteomes" id="UP000593570"/>
    </source>
</evidence>
<evidence type="ECO:0000256" key="6">
    <source>
        <dbReference type="ARBA" id="ARBA00023136"/>
    </source>
</evidence>
<dbReference type="FunFam" id="1.20.1250.20:FF:000078">
    <property type="entry name" value="MFS maltose transporter, putative"/>
    <property type="match status" value="1"/>
</dbReference>
<dbReference type="InterPro" id="IPR020846">
    <property type="entry name" value="MFS_dom"/>
</dbReference>
<name>A0A8H6GLJ0_FUSOX</name>
<dbReference type="GO" id="GO:0016020">
    <property type="term" value="C:membrane"/>
    <property type="evidence" value="ECO:0007669"/>
    <property type="project" value="UniProtKB-SubCell"/>
</dbReference>
<evidence type="ECO:0000256" key="3">
    <source>
        <dbReference type="ARBA" id="ARBA00022448"/>
    </source>
</evidence>
<dbReference type="PROSITE" id="PS50850">
    <property type="entry name" value="MFS"/>
    <property type="match status" value="1"/>
</dbReference>
<protein>
    <recommendedName>
        <fullName evidence="8">Major facilitator superfamily (MFS) profile domain-containing protein</fullName>
    </recommendedName>
</protein>
<feature type="transmembrane region" description="Helical" evidence="7">
    <location>
        <begin position="181"/>
        <end position="205"/>
    </location>
</feature>
<evidence type="ECO:0000256" key="5">
    <source>
        <dbReference type="ARBA" id="ARBA00022989"/>
    </source>
</evidence>
<dbReference type="EMBL" id="JACDXP010000008">
    <property type="protein sequence ID" value="KAF6519611.1"/>
    <property type="molecule type" value="Genomic_DNA"/>
</dbReference>